<protein>
    <submittedName>
        <fullName evidence="1">Uncharacterized protein</fullName>
    </submittedName>
</protein>
<gene>
    <name evidence="1" type="ORF">BJY16_004903</name>
</gene>
<organism evidence="1 2">
    <name type="scientific">Actinoplanes octamycinicus</name>
    <dbReference type="NCBI Taxonomy" id="135948"/>
    <lineage>
        <taxon>Bacteria</taxon>
        <taxon>Bacillati</taxon>
        <taxon>Actinomycetota</taxon>
        <taxon>Actinomycetes</taxon>
        <taxon>Micromonosporales</taxon>
        <taxon>Micromonosporaceae</taxon>
        <taxon>Actinoplanes</taxon>
    </lineage>
</organism>
<name>A0A7W7H009_9ACTN</name>
<evidence type="ECO:0000313" key="2">
    <source>
        <dbReference type="Proteomes" id="UP000546162"/>
    </source>
</evidence>
<dbReference type="AlphaFoldDB" id="A0A7W7H009"/>
<keyword evidence="2" id="KW-1185">Reference proteome</keyword>
<dbReference type="EMBL" id="JACHNB010000001">
    <property type="protein sequence ID" value="MBB4741444.1"/>
    <property type="molecule type" value="Genomic_DNA"/>
</dbReference>
<reference evidence="1 2" key="1">
    <citation type="submission" date="2020-08" db="EMBL/GenBank/DDBJ databases">
        <title>Sequencing the genomes of 1000 actinobacteria strains.</title>
        <authorList>
            <person name="Klenk H.-P."/>
        </authorList>
    </citation>
    <scope>NUCLEOTIDE SEQUENCE [LARGE SCALE GENOMIC DNA]</scope>
    <source>
        <strain evidence="1 2">DSM 45809</strain>
    </source>
</reference>
<evidence type="ECO:0000313" key="1">
    <source>
        <dbReference type="EMBL" id="MBB4741444.1"/>
    </source>
</evidence>
<proteinExistence type="predicted"/>
<sequence length="39" mass="3699">MLAVIAIAARDAVAVQAATANTAAGSAATADAIAIIGRF</sequence>
<dbReference type="Proteomes" id="UP000546162">
    <property type="component" value="Unassembled WGS sequence"/>
</dbReference>
<comment type="caution">
    <text evidence="1">The sequence shown here is derived from an EMBL/GenBank/DDBJ whole genome shotgun (WGS) entry which is preliminary data.</text>
</comment>
<accession>A0A7W7H009</accession>